<proteinExistence type="predicted"/>
<evidence type="ECO:0000313" key="4">
    <source>
        <dbReference type="EMBL" id="RNE49314.1"/>
    </source>
</evidence>
<dbReference type="InterPro" id="IPR025736">
    <property type="entry name" value="PucR_C-HTH_dom"/>
</dbReference>
<dbReference type="Pfam" id="PF13556">
    <property type="entry name" value="HTH_30"/>
    <property type="match status" value="1"/>
</dbReference>
<evidence type="ECO:0000259" key="2">
    <source>
        <dbReference type="Pfam" id="PF07905"/>
    </source>
</evidence>
<reference evidence="4 5" key="1">
    <citation type="submission" date="2018-02" db="EMBL/GenBank/DDBJ databases">
        <title>Corynebacterium alimpuense sp. nov., a marine obligate actinomycete isolated from sediments of Valparaiso bay, Chile.</title>
        <authorList>
            <person name="Claverias F."/>
            <person name="Gonzales-Siles L."/>
            <person name="Salva-Serra F."/>
            <person name="Inganaes E."/>
            <person name="Molin K."/>
            <person name="Cumsille A."/>
            <person name="Undabarrena A."/>
            <person name="Couve E."/>
            <person name="Moore E.R.B."/>
            <person name="Gomila M."/>
            <person name="Camara B."/>
        </authorList>
    </citation>
    <scope>NUCLEOTIDE SEQUENCE [LARGE SCALE GENOMIC DNA]</scope>
    <source>
        <strain evidence="4 5">CCUG 69366</strain>
    </source>
</reference>
<gene>
    <name evidence="4" type="ORF">C5L39_02810</name>
</gene>
<dbReference type="PANTHER" id="PTHR33744">
    <property type="entry name" value="CARBOHYDRATE DIACID REGULATOR"/>
    <property type="match status" value="1"/>
</dbReference>
<name>A0A3M8K9V8_9CORY</name>
<dbReference type="RefSeq" id="WP_123047361.1">
    <property type="nucleotide sequence ID" value="NZ_PTJO01000003.1"/>
</dbReference>
<dbReference type="InterPro" id="IPR042070">
    <property type="entry name" value="PucR_C-HTH_sf"/>
</dbReference>
<dbReference type="EMBL" id="PTJO01000003">
    <property type="protein sequence ID" value="RNE49314.1"/>
    <property type="molecule type" value="Genomic_DNA"/>
</dbReference>
<comment type="caution">
    <text evidence="4">The sequence shown here is derived from an EMBL/GenBank/DDBJ whole genome shotgun (WGS) entry which is preliminary data.</text>
</comment>
<accession>A0A3M8K9V8</accession>
<organism evidence="4 5">
    <name type="scientific">Corynebacterium alimapuense</name>
    <dbReference type="NCBI Taxonomy" id="1576874"/>
    <lineage>
        <taxon>Bacteria</taxon>
        <taxon>Bacillati</taxon>
        <taxon>Actinomycetota</taxon>
        <taxon>Actinomycetes</taxon>
        <taxon>Mycobacteriales</taxon>
        <taxon>Corynebacteriaceae</taxon>
        <taxon>Corynebacterium</taxon>
    </lineage>
</organism>
<evidence type="ECO:0000259" key="3">
    <source>
        <dbReference type="Pfam" id="PF13556"/>
    </source>
</evidence>
<dbReference type="AlphaFoldDB" id="A0A3M8K9V8"/>
<feature type="domain" description="PucR C-terminal helix-turn-helix" evidence="3">
    <location>
        <begin position="500"/>
        <end position="558"/>
    </location>
</feature>
<dbReference type="InterPro" id="IPR012914">
    <property type="entry name" value="PucR_dom"/>
</dbReference>
<dbReference type="Gene3D" id="1.10.10.2840">
    <property type="entry name" value="PucR C-terminal helix-turn-helix domain"/>
    <property type="match status" value="1"/>
</dbReference>
<keyword evidence="5" id="KW-1185">Reference proteome</keyword>
<protein>
    <submittedName>
        <fullName evidence="4">PucR family transcriptional regulator</fullName>
    </submittedName>
</protein>
<evidence type="ECO:0000313" key="5">
    <source>
        <dbReference type="Proteomes" id="UP000266975"/>
    </source>
</evidence>
<dbReference type="PANTHER" id="PTHR33744:SF1">
    <property type="entry name" value="DNA-BINDING TRANSCRIPTIONAL ACTIVATOR ADER"/>
    <property type="match status" value="1"/>
</dbReference>
<sequence length="560" mass="61696">MTVPEQASADSLSARPDRASTSQFTPADLVSTVTVRDVLGLSVMTLAHVEVQAAHGHLGRIIRWVHVAESPRAGKLLNGGELLLTTGIGLGSDEATLKSQIAQFARAGAAALLVELGTYWEQIPETVIKECERNKLPLLVAHRELRFVTVTEQVHSRILNDQFAQISAMRDVSESFWALMFNGAPPEQLVVHTSRQLGCPVVLEDLSHRVVYYAEGHELPSELLADWEKKSRFWSVENRHQGLIAEPIRVQDPQDSKVSWESIDIQAQGSHWGRLYYRGVTDNPAEGAHVLRHAAMALAIERLGSGAPHSWNGLIDRVSLNRLMSNRFTTIDGERTVLEAAGFPTRGRKLLALDIRFHGQEITAEQVRRMLESSASRSFALASTSPEHQDRISCAWSLTAESNLEASCLQLADRLKSMAQRVSVVVSSELTGPVDLSSALHQVKRADYLASANGVHLFTVSKQRIDGLMHSLRGDVRVQAFVDSTLEPLILHDDRNGTDLLQTLEAILRFPTSRSAAADALHLSRTALYSRISTIERLLKVDLGDGNTQFTLALAIRARA</sequence>
<dbReference type="Proteomes" id="UP000266975">
    <property type="component" value="Unassembled WGS sequence"/>
</dbReference>
<feature type="region of interest" description="Disordered" evidence="1">
    <location>
        <begin position="1"/>
        <end position="20"/>
    </location>
</feature>
<dbReference type="InterPro" id="IPR051448">
    <property type="entry name" value="CdaR-like_regulators"/>
</dbReference>
<dbReference type="Pfam" id="PF07905">
    <property type="entry name" value="PucR"/>
    <property type="match status" value="1"/>
</dbReference>
<feature type="domain" description="Purine catabolism PurC-like" evidence="2">
    <location>
        <begin position="37"/>
        <end position="158"/>
    </location>
</feature>
<evidence type="ECO:0000256" key="1">
    <source>
        <dbReference type="SAM" id="MobiDB-lite"/>
    </source>
</evidence>